<keyword evidence="9" id="KW-1185">Reference proteome</keyword>
<feature type="compositionally biased region" description="Polar residues" evidence="4">
    <location>
        <begin position="507"/>
        <end position="529"/>
    </location>
</feature>
<dbReference type="Gene3D" id="2.60.40.10">
    <property type="entry name" value="Immunoglobulins"/>
    <property type="match status" value="2"/>
</dbReference>
<evidence type="ECO:0000256" key="1">
    <source>
        <dbReference type="ARBA" id="ARBA00007257"/>
    </source>
</evidence>
<feature type="region of interest" description="Disordered" evidence="4">
    <location>
        <begin position="294"/>
        <end position="317"/>
    </location>
</feature>
<feature type="compositionally biased region" description="Low complexity" evidence="4">
    <location>
        <begin position="530"/>
        <end position="599"/>
    </location>
</feature>
<comment type="similarity">
    <text evidence="1">Belongs to the serine-aspartate repeat-containing protein (SDr) family.</text>
</comment>
<evidence type="ECO:0000256" key="3">
    <source>
        <dbReference type="ARBA" id="ARBA00022729"/>
    </source>
</evidence>
<sequence length="647" mass="68949">MWKRIGILGFSLLVGLLILVGGGQMNAHAVTTDDTTGLNAPATIQLGMGHGQFADPSDITNLLSGNNYQLTYNWGVNDDVAIHDGDTVAVTLPNGSNTTQQNHVDVFSSTDSKNKVGDFYIDDSHDPKAYIQFNDRLAKTNVGRTGSLQFVVKGSGSEGDGSSDGKMVVNKVGWSDTSSEKVLPTTITWDIVFNLQYADMGRVTLVDTLGDNQTFDKITRYVKTTYPGGKDDSVYEYSPEIDKDTTLSHSVNGKKITFSFTNINSKKIEIYYQTKVTPGLAGSGGYFTNNVQLTSDNGSTGEDGKPGPGTAETPIDTNADTYWGGTALINGYYRQNIILTKTGADGQPLAGAEYTLTNKNDTDETYTATTNDAGQITWSYMAPGDYYYQETKAPDGYLVSPTKHDVVVQASTDFSPIEETTEDQQTSVILTKTDKTGKKLLANAVYNLEDADGNVLQDNLKTDDKGELKVSGLNAGTYYFEETTAPDGYKINSQKVQAIVPENGSDTVNVTQQDESNTSDGGSTPIVTPSSSSSHSSSESSNLSTSSKSSSSSSSNTSSTSTSSTKAKRTTVANVASSNSSSNTPRSGGTAAGTTANTASKTVKHHTNGNSYLPRTNGQRSLLAILVGFLILGLSLAASQWRRTHAK</sequence>
<feature type="transmembrane region" description="Helical" evidence="5">
    <location>
        <begin position="622"/>
        <end position="641"/>
    </location>
</feature>
<dbReference type="Proteomes" id="UP001597195">
    <property type="component" value="Unassembled WGS sequence"/>
</dbReference>
<feature type="domain" description="SpaA-like prealbumin fold" evidence="7">
    <location>
        <begin position="427"/>
        <end position="512"/>
    </location>
</feature>
<keyword evidence="3" id="KW-0732">Signal</keyword>
<reference evidence="9" key="1">
    <citation type="journal article" date="2019" name="Int. J. Syst. Evol. Microbiol.">
        <title>The Global Catalogue of Microorganisms (GCM) 10K type strain sequencing project: providing services to taxonomists for standard genome sequencing and annotation.</title>
        <authorList>
            <consortium name="The Broad Institute Genomics Platform"/>
            <consortium name="The Broad Institute Genome Sequencing Center for Infectious Disease"/>
            <person name="Wu L."/>
            <person name="Ma J."/>
        </authorList>
    </citation>
    <scope>NUCLEOTIDE SEQUENCE [LARGE SCALE GENOMIC DNA]</scope>
    <source>
        <strain evidence="9">CCM 8906</strain>
    </source>
</reference>
<dbReference type="Gene3D" id="2.60.40.740">
    <property type="match status" value="1"/>
</dbReference>
<feature type="domain" description="SpaA-like prealbumin fold" evidence="7">
    <location>
        <begin position="336"/>
        <end position="412"/>
    </location>
</feature>
<evidence type="ECO:0000259" key="6">
    <source>
        <dbReference type="Pfam" id="PF05737"/>
    </source>
</evidence>
<keyword evidence="5" id="KW-1133">Transmembrane helix</keyword>
<dbReference type="SUPFAM" id="SSF49478">
    <property type="entry name" value="Cna protein B-type domain"/>
    <property type="match status" value="2"/>
</dbReference>
<dbReference type="Pfam" id="PF05737">
    <property type="entry name" value="Collagen_bind"/>
    <property type="match status" value="1"/>
</dbReference>
<keyword evidence="5" id="KW-0472">Membrane</keyword>
<dbReference type="InterPro" id="IPR041033">
    <property type="entry name" value="SpaA_PFL_dom_1"/>
</dbReference>
<feature type="domain" description="Collagen binding" evidence="6">
    <location>
        <begin position="168"/>
        <end position="299"/>
    </location>
</feature>
<dbReference type="InterPro" id="IPR008966">
    <property type="entry name" value="Adhesion_dom_sf"/>
</dbReference>
<dbReference type="InterPro" id="IPR008456">
    <property type="entry name" value="Collagen-bd_dom"/>
</dbReference>
<keyword evidence="2" id="KW-0964">Secreted</keyword>
<dbReference type="RefSeq" id="WP_125701667.1">
    <property type="nucleotide sequence ID" value="NZ_JBHTOM010000015.1"/>
</dbReference>
<comment type="caution">
    <text evidence="8">The sequence shown here is derived from an EMBL/GenBank/DDBJ whole genome shotgun (WGS) entry which is preliminary data.</text>
</comment>
<evidence type="ECO:0000259" key="7">
    <source>
        <dbReference type="Pfam" id="PF17802"/>
    </source>
</evidence>
<evidence type="ECO:0000313" key="8">
    <source>
        <dbReference type="EMBL" id="MFD1550026.1"/>
    </source>
</evidence>
<dbReference type="Pfam" id="PF17802">
    <property type="entry name" value="SpaA"/>
    <property type="match status" value="2"/>
</dbReference>
<accession>A0ABW4H5U0</accession>
<dbReference type="SUPFAM" id="SSF49401">
    <property type="entry name" value="Bacterial adhesins"/>
    <property type="match status" value="2"/>
</dbReference>
<evidence type="ECO:0000256" key="5">
    <source>
        <dbReference type="SAM" id="Phobius"/>
    </source>
</evidence>
<gene>
    <name evidence="8" type="ORF">ACFQ5T_10075</name>
</gene>
<dbReference type="EMBL" id="JBHTOM010000015">
    <property type="protein sequence ID" value="MFD1550026.1"/>
    <property type="molecule type" value="Genomic_DNA"/>
</dbReference>
<keyword evidence="8" id="KW-0176">Collagen</keyword>
<dbReference type="InterPro" id="IPR013783">
    <property type="entry name" value="Ig-like_fold"/>
</dbReference>
<dbReference type="PANTHER" id="PTHR36108">
    <property type="entry name" value="COLOSSIN-B-RELATED"/>
    <property type="match status" value="1"/>
</dbReference>
<organism evidence="8 9">
    <name type="scientific">Levilactobacillus fuyuanensis</name>
    <dbReference type="NCBI Taxonomy" id="2486022"/>
    <lineage>
        <taxon>Bacteria</taxon>
        <taxon>Bacillati</taxon>
        <taxon>Bacillota</taxon>
        <taxon>Bacilli</taxon>
        <taxon>Lactobacillales</taxon>
        <taxon>Lactobacillaceae</taxon>
        <taxon>Levilactobacillus</taxon>
    </lineage>
</organism>
<dbReference type="PANTHER" id="PTHR36108:SF13">
    <property type="entry name" value="COLOSSIN-B-RELATED"/>
    <property type="match status" value="1"/>
</dbReference>
<evidence type="ECO:0000256" key="4">
    <source>
        <dbReference type="SAM" id="MobiDB-lite"/>
    </source>
</evidence>
<feature type="region of interest" description="Disordered" evidence="4">
    <location>
        <begin position="507"/>
        <end position="616"/>
    </location>
</feature>
<evidence type="ECO:0000313" key="9">
    <source>
        <dbReference type="Proteomes" id="UP001597195"/>
    </source>
</evidence>
<name>A0ABW4H5U0_9LACO</name>
<proteinExistence type="inferred from homology"/>
<evidence type="ECO:0000256" key="2">
    <source>
        <dbReference type="ARBA" id="ARBA00022525"/>
    </source>
</evidence>
<keyword evidence="5" id="KW-0812">Transmembrane</keyword>
<protein>
    <submittedName>
        <fullName evidence="8">Collagen binding domain-containing protein</fullName>
    </submittedName>
</protein>